<dbReference type="Proteomes" id="UP000248272">
    <property type="component" value="Unassembled WGS sequence"/>
</dbReference>
<comment type="subcellular location">
    <subcellularLocation>
        <location evidence="10 11">Cytoplasm</location>
    </subcellularLocation>
</comment>
<evidence type="ECO:0000256" key="5">
    <source>
        <dbReference type="ARBA" id="ARBA00022723"/>
    </source>
</evidence>
<feature type="binding site" description="in other chain" evidence="10">
    <location>
        <begin position="235"/>
        <end position="237"/>
    </location>
    <ligand>
        <name>ATP</name>
        <dbReference type="ChEBI" id="CHEBI:30616"/>
        <note>ligand shared between two neighboring subunits</note>
    </ligand>
</feature>
<feature type="binding site" evidence="10">
    <location>
        <position position="104"/>
    </location>
    <ligand>
        <name>K(+)</name>
        <dbReference type="ChEBI" id="CHEBI:29103"/>
    </ligand>
</feature>
<keyword evidence="9 10" id="KW-0630">Potassium</keyword>
<evidence type="ECO:0000256" key="4">
    <source>
        <dbReference type="ARBA" id="ARBA00022679"/>
    </source>
</evidence>
<evidence type="ECO:0000256" key="9">
    <source>
        <dbReference type="ARBA" id="ARBA00022958"/>
    </source>
</evidence>
<comment type="similarity">
    <text evidence="2 10 12">Belongs to the AdoMet synthase family.</text>
</comment>
<dbReference type="PROSITE" id="PS00377">
    <property type="entry name" value="ADOMET_SYNTHASE_2"/>
    <property type="match status" value="1"/>
</dbReference>
<dbReference type="Pfam" id="PF00438">
    <property type="entry name" value="S-AdoMet_synt_N"/>
    <property type="match status" value="1"/>
</dbReference>
<comment type="pathway">
    <text evidence="1 10">Amino-acid biosynthesis; S-adenosyl-L-methionine biosynthesis; S-adenosyl-L-methionine from L-methionine: step 1/1.</text>
</comment>
<feature type="domain" description="S-adenosylmethionine synthetase C-terminal" evidence="15">
    <location>
        <begin position="314"/>
        <end position="460"/>
    </location>
</feature>
<dbReference type="GO" id="GO:0004478">
    <property type="term" value="F:methionine adenosyltransferase activity"/>
    <property type="evidence" value="ECO:0007669"/>
    <property type="project" value="UniProtKB-UniRule"/>
</dbReference>
<dbReference type="Pfam" id="PF02772">
    <property type="entry name" value="S-AdoMet_synt_M"/>
    <property type="match status" value="1"/>
</dbReference>
<comment type="catalytic activity">
    <reaction evidence="10">
        <text>L-methionine + ATP + H2O = S-adenosyl-L-methionine + phosphate + diphosphate</text>
        <dbReference type="Rhea" id="RHEA:21080"/>
        <dbReference type="ChEBI" id="CHEBI:15377"/>
        <dbReference type="ChEBI" id="CHEBI:30616"/>
        <dbReference type="ChEBI" id="CHEBI:33019"/>
        <dbReference type="ChEBI" id="CHEBI:43474"/>
        <dbReference type="ChEBI" id="CHEBI:57844"/>
        <dbReference type="ChEBI" id="CHEBI:59789"/>
        <dbReference type="EC" id="2.5.1.6"/>
    </reaction>
</comment>
<feature type="binding site" description="in other chain" evidence="10">
    <location>
        <position position="117"/>
    </location>
    <ligand>
        <name>L-methionine</name>
        <dbReference type="ChEBI" id="CHEBI:57844"/>
        <note>ligand shared between two neighboring subunits</note>
    </ligand>
</feature>
<feature type="region of interest" description="Flexible loop" evidence="10">
    <location>
        <begin position="160"/>
        <end position="170"/>
    </location>
</feature>
<evidence type="ECO:0000256" key="2">
    <source>
        <dbReference type="ARBA" id="ARBA00009685"/>
    </source>
</evidence>
<keyword evidence="3 10" id="KW-0554">One-carbon metabolism</keyword>
<evidence type="ECO:0000256" key="8">
    <source>
        <dbReference type="ARBA" id="ARBA00022842"/>
    </source>
</evidence>
<protein>
    <recommendedName>
        <fullName evidence="10">S-adenosylmethionine synthase</fullName>
        <shortName evidence="10">AdoMet synthase</shortName>
        <ecNumber evidence="10">2.5.1.6</ecNumber>
    </recommendedName>
    <alternativeName>
        <fullName evidence="10">MAT</fullName>
    </alternativeName>
    <alternativeName>
        <fullName evidence="10">Methionine adenosyltransferase</fullName>
    </alternativeName>
</protein>
<reference evidence="16 17" key="1">
    <citation type="journal article" date="2018" name="Front. Microbiol.">
        <title>Adaptation of the Freshwater Bloom-Forming Cyanobacterium Microcystis aeruginosa to Brackish Water Is Driven by Recent Horizontal Transfer of Sucrose Genes.</title>
        <authorList>
            <person name="Tanabe Y."/>
            <person name="Hodoki Y."/>
            <person name="Sano T."/>
            <person name="Tada K."/>
            <person name="Watanabe M.M."/>
        </authorList>
    </citation>
    <scope>NUCLEOTIDE SEQUENCE [LARGE SCALE GENOMIC DNA]</scope>
    <source>
        <strain evidence="16 17">Sj</strain>
    </source>
</reference>
<dbReference type="PROSITE" id="PS00376">
    <property type="entry name" value="ADOMET_SYNTHASE_1"/>
    <property type="match status" value="1"/>
</dbReference>
<dbReference type="UniPathway" id="UPA00315">
    <property type="reaction ID" value="UER00080"/>
</dbReference>
<comment type="subunit">
    <text evidence="10">Homotetramer; dimer of dimers.</text>
</comment>
<dbReference type="GO" id="GO:0006730">
    <property type="term" value="P:one-carbon metabolic process"/>
    <property type="evidence" value="ECO:0007669"/>
    <property type="project" value="UniProtKB-KW"/>
</dbReference>
<dbReference type="FunFam" id="3.30.300.10:FF:000003">
    <property type="entry name" value="S-adenosylmethionine synthase"/>
    <property type="match status" value="1"/>
</dbReference>
<dbReference type="PANTHER" id="PTHR11964">
    <property type="entry name" value="S-ADENOSYLMETHIONINE SYNTHETASE"/>
    <property type="match status" value="1"/>
</dbReference>
<keyword evidence="8 10" id="KW-0460">Magnesium</keyword>
<gene>
    <name evidence="10 16" type="primary">metK</name>
    <name evidence="16" type="ORF">MSj_00843</name>
</gene>
<comment type="caution">
    <text evidence="16">The sequence shown here is derived from an EMBL/GenBank/DDBJ whole genome shotgun (WGS) entry which is preliminary data.</text>
</comment>
<sequence>MELAETKVSVHSSHHTPSGQCSGGFLLKILDLYKFPVTLYDQRFLGIFLRSNVLLCEGHHLSKRYLFTSESVTEGHPDKICDQISDTILDALLSQDDHSRVAAEVVVNTGLVLITGEITSKAQVHFVDLVRKKIAEIGYINADNGFSSNSCTVLVALDEQSPDISQGVTAAQENRELLSNDELDKIGAGDQGIVFGFACNETPEFMPLPISLAHRIARRLAAVRKTGELSYLRPDGKTQVSVIYEDGRPVGIDTILVSTQHDASIGDITDNDLVQQKIKSDLWKAVVEPVFSDLEIKPDANTRYLVNPTGKFVIGGPQGDAGLTGRKIIVDTYGGYSRHGGGAFSGKDPTKVDRSAAYACRYVAKNIVAAGLADKCEIQVGYAIGVARPVSIFVETFGTGKVADDVILDLINKYFELRPAGIIQTFNLRGLPSERGERFYQDVAAYGHFGRNDLDLPWEKTDKAAILKEALTSVVV</sequence>
<dbReference type="GO" id="GO:0005737">
    <property type="term" value="C:cytoplasm"/>
    <property type="evidence" value="ECO:0007669"/>
    <property type="project" value="UniProtKB-SubCell"/>
</dbReference>
<comment type="cofactor">
    <cofactor evidence="10">
        <name>K(+)</name>
        <dbReference type="ChEBI" id="CHEBI:29103"/>
    </cofactor>
    <text evidence="10">Binds 1 potassium ion per subunit.</text>
</comment>
<keyword evidence="5 10" id="KW-0479">Metal-binding</keyword>
<evidence type="ECO:0000259" key="14">
    <source>
        <dbReference type="Pfam" id="PF02772"/>
    </source>
</evidence>
<dbReference type="GO" id="GO:0006556">
    <property type="term" value="P:S-adenosylmethionine biosynthetic process"/>
    <property type="evidence" value="ECO:0007669"/>
    <property type="project" value="UniProtKB-UniRule"/>
</dbReference>
<feature type="binding site" description="in other chain" evidence="10">
    <location>
        <position position="160"/>
    </location>
    <ligand>
        <name>L-methionine</name>
        <dbReference type="ChEBI" id="CHEBI:57844"/>
        <note>ligand shared between two neighboring subunits</note>
    </ligand>
</feature>
<evidence type="ECO:0000256" key="6">
    <source>
        <dbReference type="ARBA" id="ARBA00022741"/>
    </source>
</evidence>
<feature type="binding site" evidence="10">
    <location>
        <position position="320"/>
    </location>
    <ligand>
        <name>L-methionine</name>
        <dbReference type="ChEBI" id="CHEBI:57844"/>
        <note>ligand shared between two neighboring subunits</note>
    </ligand>
</feature>
<feature type="binding site" description="in other chain" evidence="10">
    <location>
        <begin position="326"/>
        <end position="327"/>
    </location>
    <ligand>
        <name>ATP</name>
        <dbReference type="ChEBI" id="CHEBI:30616"/>
        <note>ligand shared between two neighboring subunits</note>
    </ligand>
</feature>
<feature type="binding site" description="in other chain" evidence="10">
    <location>
        <begin position="311"/>
        <end position="312"/>
    </location>
    <ligand>
        <name>ATP</name>
        <dbReference type="ChEBI" id="CHEBI:30616"/>
        <note>ligand shared between two neighboring subunits</note>
    </ligand>
</feature>
<dbReference type="SUPFAM" id="SSF55973">
    <property type="entry name" value="S-adenosylmethionine synthetase"/>
    <property type="match status" value="3"/>
</dbReference>
<feature type="domain" description="S-adenosylmethionine synthetase N-terminal" evidence="13">
    <location>
        <begin position="65"/>
        <end position="162"/>
    </location>
</feature>
<dbReference type="EMBL" id="BDSG01000014">
    <property type="protein sequence ID" value="GBL09364.1"/>
    <property type="molecule type" value="Genomic_DNA"/>
</dbReference>
<dbReference type="CDD" id="cd18079">
    <property type="entry name" value="S-AdoMet_synt"/>
    <property type="match status" value="1"/>
</dbReference>
<proteinExistence type="inferred from homology"/>
<dbReference type="HAMAP" id="MF_00086">
    <property type="entry name" value="S_AdoMet_synth1"/>
    <property type="match status" value="1"/>
</dbReference>
<feature type="binding site" evidence="10">
    <location>
        <position position="320"/>
    </location>
    <ligand>
        <name>ATP</name>
        <dbReference type="ChEBI" id="CHEBI:30616"/>
        <note>ligand shared between two neighboring subunits</note>
    </ligand>
</feature>
<organism evidence="16 17">
    <name type="scientific">Microcystis aeruginosa Sj</name>
    <dbReference type="NCBI Taxonomy" id="1979544"/>
    <lineage>
        <taxon>Bacteria</taxon>
        <taxon>Bacillati</taxon>
        <taxon>Cyanobacteriota</taxon>
        <taxon>Cyanophyceae</taxon>
        <taxon>Oscillatoriophycideae</taxon>
        <taxon>Chroococcales</taxon>
        <taxon>Microcystaceae</taxon>
        <taxon>Microcystis</taxon>
    </lineage>
</organism>
<dbReference type="GO" id="GO:0005524">
    <property type="term" value="F:ATP binding"/>
    <property type="evidence" value="ECO:0007669"/>
    <property type="project" value="UniProtKB-UniRule"/>
</dbReference>
<evidence type="ECO:0000313" key="16">
    <source>
        <dbReference type="EMBL" id="GBL09364.1"/>
    </source>
</evidence>
<evidence type="ECO:0000256" key="7">
    <source>
        <dbReference type="ARBA" id="ARBA00022840"/>
    </source>
</evidence>
<keyword evidence="10" id="KW-0963">Cytoplasm</keyword>
<dbReference type="InterPro" id="IPR022630">
    <property type="entry name" value="S-AdoMet_synt_C"/>
</dbReference>
<keyword evidence="7 10" id="KW-0067">ATP-binding</keyword>
<dbReference type="InterPro" id="IPR022629">
    <property type="entry name" value="S-AdoMet_synt_central"/>
</dbReference>
<comment type="function">
    <text evidence="10">Catalyzes the formation of S-adenosylmethionine (AdoMet) from methionine and ATP. The overall synthetic reaction is composed of two sequential steps, AdoMet formation and the subsequent tripolyphosphate hydrolysis which occurs prior to release of AdoMet from the enzyme.</text>
</comment>
<dbReference type="InterPro" id="IPR002133">
    <property type="entry name" value="S-AdoMet_synthetase"/>
</dbReference>
<dbReference type="NCBIfam" id="TIGR01034">
    <property type="entry name" value="metK"/>
    <property type="match status" value="1"/>
</dbReference>
<dbReference type="AlphaFoldDB" id="A0A2Z6UJM1"/>
<evidence type="ECO:0000313" key="17">
    <source>
        <dbReference type="Proteomes" id="UP000248272"/>
    </source>
</evidence>
<keyword evidence="4 10" id="KW-0808">Transferase</keyword>
<evidence type="ECO:0000259" key="13">
    <source>
        <dbReference type="Pfam" id="PF00438"/>
    </source>
</evidence>
<feature type="binding site" evidence="10">
    <location>
        <position position="78"/>
    </location>
    <ligand>
        <name>Mg(2+)</name>
        <dbReference type="ChEBI" id="CHEBI:18420"/>
    </ligand>
</feature>
<name>A0A2Z6UJM1_MICAE</name>
<dbReference type="Gene3D" id="3.30.300.10">
    <property type="match status" value="3"/>
</dbReference>
<dbReference type="InterPro" id="IPR022631">
    <property type="entry name" value="ADOMET_SYNTHASE_CS"/>
</dbReference>
<feature type="domain" description="S-adenosylmethionine synthetase central" evidence="14">
    <location>
        <begin position="185"/>
        <end position="312"/>
    </location>
</feature>
<feature type="binding site" evidence="10">
    <location>
        <position position="347"/>
    </location>
    <ligand>
        <name>ATP</name>
        <dbReference type="ChEBI" id="CHEBI:30616"/>
        <note>ligand shared between two neighboring subunits</note>
    </ligand>
</feature>
<dbReference type="InterPro" id="IPR022628">
    <property type="entry name" value="S-AdoMet_synt_N"/>
</dbReference>
<evidence type="ECO:0000256" key="10">
    <source>
        <dbReference type="HAMAP-Rule" id="MF_00086"/>
    </source>
</evidence>
<feature type="binding site" description="in other chain" evidence="10">
    <location>
        <position position="76"/>
    </location>
    <ligand>
        <name>ATP</name>
        <dbReference type="ChEBI" id="CHEBI:30616"/>
        <note>ligand shared between two neighboring subunits</note>
    </ligand>
</feature>
<evidence type="ECO:0000259" key="15">
    <source>
        <dbReference type="Pfam" id="PF02773"/>
    </source>
</evidence>
<evidence type="ECO:0000256" key="1">
    <source>
        <dbReference type="ARBA" id="ARBA00005224"/>
    </source>
</evidence>
<comment type="cofactor">
    <cofactor evidence="10">
        <name>Mg(2+)</name>
        <dbReference type="ChEBI" id="CHEBI:18420"/>
    </cofactor>
    <text evidence="10">Binds 2 divalent ions per subunit.</text>
</comment>
<dbReference type="GO" id="GO:0000287">
    <property type="term" value="F:magnesium ion binding"/>
    <property type="evidence" value="ECO:0007669"/>
    <property type="project" value="UniProtKB-UniRule"/>
</dbReference>
<accession>A0A2Z6UJM1</accession>
<feature type="binding site" evidence="10">
    <location>
        <position position="343"/>
    </location>
    <ligand>
        <name>ATP</name>
        <dbReference type="ChEBI" id="CHEBI:30616"/>
        <note>ligand shared between two neighboring subunits</note>
    </ligand>
</feature>
<evidence type="ECO:0000256" key="12">
    <source>
        <dbReference type="RuleBase" id="RU004462"/>
    </source>
</evidence>
<evidence type="ECO:0000256" key="3">
    <source>
        <dbReference type="ARBA" id="ARBA00022563"/>
    </source>
</evidence>
<dbReference type="InterPro" id="IPR022636">
    <property type="entry name" value="S-AdoMet_synthetase_sfam"/>
</dbReference>
<dbReference type="Pfam" id="PF02773">
    <property type="entry name" value="S-AdoMet_synt_C"/>
    <property type="match status" value="1"/>
</dbReference>
<keyword evidence="6 10" id="KW-0547">Nucleotide-binding</keyword>
<evidence type="ECO:0000256" key="11">
    <source>
        <dbReference type="RuleBase" id="RU000542"/>
    </source>
</evidence>
<feature type="binding site" description="in other chain" evidence="10">
    <location>
        <position position="351"/>
    </location>
    <ligand>
        <name>L-methionine</name>
        <dbReference type="ChEBI" id="CHEBI:57844"/>
        <note>ligand shared between two neighboring subunits</note>
    </ligand>
</feature>
<dbReference type="EC" id="2.5.1.6" evidence="10"/>